<evidence type="ECO:0000256" key="2">
    <source>
        <dbReference type="ARBA" id="ARBA00022448"/>
    </source>
</evidence>
<evidence type="ECO:0000259" key="5">
    <source>
        <dbReference type="Pfam" id="PF00496"/>
    </source>
</evidence>
<feature type="chain" id="PRO_5011524723" evidence="4">
    <location>
        <begin position="27"/>
        <end position="513"/>
    </location>
</feature>
<dbReference type="EMBL" id="FNRY01000001">
    <property type="protein sequence ID" value="SEB35812.1"/>
    <property type="molecule type" value="Genomic_DNA"/>
</dbReference>
<keyword evidence="2" id="KW-0813">Transport</keyword>
<dbReference type="RefSeq" id="WP_091178793.1">
    <property type="nucleotide sequence ID" value="NZ_FNRY01000001.1"/>
</dbReference>
<dbReference type="Pfam" id="PF00496">
    <property type="entry name" value="SBP_bac_5"/>
    <property type="match status" value="1"/>
</dbReference>
<dbReference type="InterPro" id="IPR000914">
    <property type="entry name" value="SBP_5_dom"/>
</dbReference>
<dbReference type="GO" id="GO:0043190">
    <property type="term" value="C:ATP-binding cassette (ABC) transporter complex"/>
    <property type="evidence" value="ECO:0007669"/>
    <property type="project" value="InterPro"/>
</dbReference>
<dbReference type="GO" id="GO:0015833">
    <property type="term" value="P:peptide transport"/>
    <property type="evidence" value="ECO:0007669"/>
    <property type="project" value="TreeGrafter"/>
</dbReference>
<accession>A0A1H4IRG7</accession>
<dbReference type="STRING" id="640635.SAMN04489806_0104"/>
<gene>
    <name evidence="6" type="ORF">SAMN04489806_0104</name>
</gene>
<evidence type="ECO:0000256" key="3">
    <source>
        <dbReference type="ARBA" id="ARBA00022729"/>
    </source>
</evidence>
<evidence type="ECO:0000256" key="4">
    <source>
        <dbReference type="SAM" id="SignalP"/>
    </source>
</evidence>
<dbReference type="GO" id="GO:1904680">
    <property type="term" value="F:peptide transmembrane transporter activity"/>
    <property type="evidence" value="ECO:0007669"/>
    <property type="project" value="TreeGrafter"/>
</dbReference>
<keyword evidence="7" id="KW-1185">Reference proteome</keyword>
<dbReference type="SUPFAM" id="SSF53850">
    <property type="entry name" value="Periplasmic binding protein-like II"/>
    <property type="match status" value="1"/>
</dbReference>
<dbReference type="PANTHER" id="PTHR30290">
    <property type="entry name" value="PERIPLASMIC BINDING COMPONENT OF ABC TRANSPORTER"/>
    <property type="match status" value="1"/>
</dbReference>
<dbReference type="PROSITE" id="PS51257">
    <property type="entry name" value="PROKAR_LIPOPROTEIN"/>
    <property type="match status" value="1"/>
</dbReference>
<dbReference type="Gene3D" id="3.10.105.10">
    <property type="entry name" value="Dipeptide-binding Protein, Domain 3"/>
    <property type="match status" value="1"/>
</dbReference>
<dbReference type="Gene3D" id="3.40.190.10">
    <property type="entry name" value="Periplasmic binding protein-like II"/>
    <property type="match status" value="1"/>
</dbReference>
<dbReference type="PANTHER" id="PTHR30290:SF9">
    <property type="entry name" value="OLIGOPEPTIDE-BINDING PROTEIN APPA"/>
    <property type="match status" value="1"/>
</dbReference>
<evidence type="ECO:0000313" key="6">
    <source>
        <dbReference type="EMBL" id="SEB35812.1"/>
    </source>
</evidence>
<feature type="signal peptide" evidence="4">
    <location>
        <begin position="1"/>
        <end position="26"/>
    </location>
</feature>
<organism evidence="6 7">
    <name type="scientific">Paramicrobacterium humi</name>
    <dbReference type="NCBI Taxonomy" id="640635"/>
    <lineage>
        <taxon>Bacteria</taxon>
        <taxon>Bacillati</taxon>
        <taxon>Actinomycetota</taxon>
        <taxon>Actinomycetes</taxon>
        <taxon>Micrococcales</taxon>
        <taxon>Microbacteriaceae</taxon>
        <taxon>Paramicrobacterium</taxon>
    </lineage>
</organism>
<proteinExistence type="inferred from homology"/>
<sequence>MKFRPVAVPVTVLAAAALALTGCSGAGGNAGGGGGGGSASGGTLTLGVLQNINSFDPAQAHLGHQMQIYQAAYDTLLLRQPDGKLAPMLATDWKYNDDNTQLTVDLRDDVTFTDGEKFDADAAKANLDHFTKANGPDANQGKSIKSVDVVDDDTITINLSEPDPAMTYYLSQAAGFMGSPKAIGTDGIKTDPVGSGPYVLDKSGTVNGSQFTFTKNKDYWNKDLQKYDKVVFKVLTDVTARVNAIVSGQVDAVLLDPQTSKQADKAGLKKTSYPVDWQGLLLFDRGGKVVPELKDVRVRQAINYAFDRKTMLKELALGEGEVTAQVFGKTTDAYIPELDDAYSYDPKKAKELLAEAGYKDGFTMNVPLLPGTESIMAMVKQQLGDVGITVKLSSVPQANYVTDIIAGKFPSAWFSIFQGEPWVAIRQMITTDAAYNPFKTTDPELQADIDAVHFGGEKSGELAKKVNQYVTDNAWFAPFYRVNQLYYSNDKKVSVVPQVQQATPNLYNYTPAS</sequence>
<dbReference type="InterPro" id="IPR030678">
    <property type="entry name" value="Peptide/Ni-bd"/>
</dbReference>
<dbReference type="Proteomes" id="UP000199183">
    <property type="component" value="Unassembled WGS sequence"/>
</dbReference>
<protein>
    <submittedName>
        <fullName evidence="6">Peptide/nickel transport system substrate-binding protein</fullName>
    </submittedName>
</protein>
<reference evidence="6 7" key="1">
    <citation type="submission" date="2016-10" db="EMBL/GenBank/DDBJ databases">
        <authorList>
            <person name="de Groot N.N."/>
        </authorList>
    </citation>
    <scope>NUCLEOTIDE SEQUENCE [LARGE SCALE GENOMIC DNA]</scope>
    <source>
        <strain evidence="6 7">DSM 21799</strain>
    </source>
</reference>
<dbReference type="InterPro" id="IPR039424">
    <property type="entry name" value="SBP_5"/>
</dbReference>
<feature type="domain" description="Solute-binding protein family 5" evidence="5">
    <location>
        <begin position="84"/>
        <end position="419"/>
    </location>
</feature>
<evidence type="ECO:0000256" key="1">
    <source>
        <dbReference type="ARBA" id="ARBA00005695"/>
    </source>
</evidence>
<dbReference type="GO" id="GO:0042597">
    <property type="term" value="C:periplasmic space"/>
    <property type="evidence" value="ECO:0007669"/>
    <property type="project" value="UniProtKB-ARBA"/>
</dbReference>
<name>A0A1H4IRG7_9MICO</name>
<dbReference type="AlphaFoldDB" id="A0A1H4IRG7"/>
<evidence type="ECO:0000313" key="7">
    <source>
        <dbReference type="Proteomes" id="UP000199183"/>
    </source>
</evidence>
<keyword evidence="3 4" id="KW-0732">Signal</keyword>
<comment type="similarity">
    <text evidence="1">Belongs to the bacterial solute-binding protein 5 family.</text>
</comment>
<dbReference type="PIRSF" id="PIRSF002741">
    <property type="entry name" value="MppA"/>
    <property type="match status" value="1"/>
</dbReference>
<dbReference type="OrthoDB" id="9803988at2"/>